<dbReference type="CDD" id="cd17267">
    <property type="entry name" value="RMtype1_S_EcoAO83I-TRD1-CR1_like"/>
    <property type="match status" value="1"/>
</dbReference>
<name>U1M050_9BACL</name>
<keyword evidence="6" id="KW-1185">Reference proteome</keyword>
<dbReference type="GO" id="GO:0003677">
    <property type="term" value="F:DNA binding"/>
    <property type="evidence" value="ECO:0007669"/>
    <property type="project" value="UniProtKB-KW"/>
</dbReference>
<evidence type="ECO:0000256" key="1">
    <source>
        <dbReference type="ARBA" id="ARBA00010923"/>
    </source>
</evidence>
<dbReference type="Gene3D" id="3.90.220.20">
    <property type="entry name" value="DNA methylase specificity domains"/>
    <property type="match status" value="2"/>
</dbReference>
<protein>
    <recommendedName>
        <fullName evidence="4">Type I restriction modification DNA specificity domain-containing protein</fullName>
    </recommendedName>
</protein>
<dbReference type="PANTHER" id="PTHR30408">
    <property type="entry name" value="TYPE-1 RESTRICTION ENZYME ECOKI SPECIFICITY PROTEIN"/>
    <property type="match status" value="1"/>
</dbReference>
<sequence length="389" mass="44729">MTEQKNLLPKRRFKQFHNEIVWNQLELKKIAPLQRGFDLTKSSMKSGPYPVVFSNGIGAWNSEYKVKGPGVVTGRSGSIGNVSYIDDDFWPHNTSLWVTNFFDNYPLFIYYLYQNVNLTRFGSGSGVPTLNRNDVHDYSTSIPKIDEQIRIGNFLKHFDDLIILQQHKLEKTKELKAAYLSEMFPAEGEFVPKRRFTKFDDDWKQRKVFEFGNQISSGGTPKTSCEDYWNGNIPWIQSSDLTEDIVVIKESRKKITEEAVNNSATKIIPKNSIAVVTRVGVGKLALIPFEYATSQDFLSISNLNLDKWFATYALYNVLQKEKKSVQGTSIKGMTKNDLLMKEIMIPASHEEQQQIGAYFLMLDDLIALHQHKLDKLQNLKKAYLHEMFV</sequence>
<comment type="caution">
    <text evidence="5">The sequence shown here is derived from an EMBL/GenBank/DDBJ whole genome shotgun (WGS) entry which is preliminary data.</text>
</comment>
<proteinExistence type="inferred from homology"/>
<dbReference type="EMBL" id="ATCL01000012">
    <property type="protein sequence ID" value="ERG68037.1"/>
    <property type="molecule type" value="Genomic_DNA"/>
</dbReference>
<accession>U1M050</accession>
<dbReference type="PATRIC" id="fig|1345023.5.peg.635"/>
<dbReference type="REBASE" id="70050">
    <property type="entry name" value="S.EpaRW2ORF12160P"/>
</dbReference>
<dbReference type="Proteomes" id="UP000016464">
    <property type="component" value="Unassembled WGS sequence"/>
</dbReference>
<evidence type="ECO:0000256" key="3">
    <source>
        <dbReference type="ARBA" id="ARBA00023125"/>
    </source>
</evidence>
<dbReference type="Pfam" id="PF01420">
    <property type="entry name" value="Methylase_S"/>
    <property type="match status" value="2"/>
</dbReference>
<evidence type="ECO:0000259" key="4">
    <source>
        <dbReference type="Pfam" id="PF01420"/>
    </source>
</evidence>
<dbReference type="CDD" id="cd17513">
    <property type="entry name" value="RMtype1_S_AveSPN6ORF1907P_TRD2-CR2_like"/>
    <property type="match status" value="1"/>
</dbReference>
<evidence type="ECO:0000313" key="5">
    <source>
        <dbReference type="EMBL" id="ERG68037.1"/>
    </source>
</evidence>
<dbReference type="InterPro" id="IPR052021">
    <property type="entry name" value="Type-I_RS_S_subunit"/>
</dbReference>
<dbReference type="OrthoDB" id="9795776at2"/>
<reference evidence="5 6" key="1">
    <citation type="journal article" date="2013" name="Genome Announc.">
        <title>Draft Genome Sequence of Exiguobacterium pavilionensis Strain RW-2, with Wide Thermal, Salinity, and pH Tolerance, Isolated from Modern Freshwater Microbialites.</title>
        <authorList>
            <person name="White R.A.III."/>
            <person name="Grassa C.J."/>
            <person name="Suttle C.A."/>
        </authorList>
    </citation>
    <scope>NUCLEOTIDE SEQUENCE [LARGE SCALE GENOMIC DNA]</scope>
    <source>
        <strain evidence="5 6">RW-2</strain>
    </source>
</reference>
<feature type="domain" description="Type I restriction modification DNA specificity" evidence="4">
    <location>
        <begin position="22"/>
        <end position="171"/>
    </location>
</feature>
<dbReference type="PANTHER" id="PTHR30408:SF12">
    <property type="entry name" value="TYPE I RESTRICTION ENZYME MJAVIII SPECIFICITY SUBUNIT"/>
    <property type="match status" value="1"/>
</dbReference>
<dbReference type="GO" id="GO:0009307">
    <property type="term" value="P:DNA restriction-modification system"/>
    <property type="evidence" value="ECO:0007669"/>
    <property type="project" value="UniProtKB-KW"/>
</dbReference>
<dbReference type="InterPro" id="IPR000055">
    <property type="entry name" value="Restrct_endonuc_typeI_TRD"/>
</dbReference>
<feature type="domain" description="Type I restriction modification DNA specificity" evidence="4">
    <location>
        <begin position="201"/>
        <end position="377"/>
    </location>
</feature>
<evidence type="ECO:0000313" key="6">
    <source>
        <dbReference type="Proteomes" id="UP000016464"/>
    </source>
</evidence>
<evidence type="ECO:0000256" key="2">
    <source>
        <dbReference type="ARBA" id="ARBA00022747"/>
    </source>
</evidence>
<dbReference type="SUPFAM" id="SSF116734">
    <property type="entry name" value="DNA methylase specificity domain"/>
    <property type="match status" value="2"/>
</dbReference>
<dbReference type="Gene3D" id="1.10.287.1120">
    <property type="entry name" value="Bipartite methylase S protein"/>
    <property type="match status" value="1"/>
</dbReference>
<comment type="similarity">
    <text evidence="1">Belongs to the type-I restriction system S methylase family.</text>
</comment>
<organism evidence="5 6">
    <name type="scientific">Exiguobacterium chiriqhucha RW-2</name>
    <dbReference type="NCBI Taxonomy" id="1345023"/>
    <lineage>
        <taxon>Bacteria</taxon>
        <taxon>Bacillati</taxon>
        <taxon>Bacillota</taxon>
        <taxon>Bacilli</taxon>
        <taxon>Bacillales</taxon>
        <taxon>Bacillales Family XII. Incertae Sedis</taxon>
        <taxon>Exiguobacterium</taxon>
    </lineage>
</organism>
<gene>
    <name evidence="5" type="ORF">M467_12170</name>
</gene>
<dbReference type="InterPro" id="IPR044946">
    <property type="entry name" value="Restrct_endonuc_typeI_TRD_sf"/>
</dbReference>
<dbReference type="AlphaFoldDB" id="U1M050"/>
<dbReference type="RefSeq" id="WP_021065797.1">
    <property type="nucleotide sequence ID" value="NZ_ATCL01000012.1"/>
</dbReference>
<dbReference type="eggNOG" id="COG0732">
    <property type="taxonomic scope" value="Bacteria"/>
</dbReference>
<keyword evidence="2" id="KW-0680">Restriction system</keyword>
<keyword evidence="3" id="KW-0238">DNA-binding</keyword>